<dbReference type="InterPro" id="IPR025196">
    <property type="entry name" value="DUF4126"/>
</dbReference>
<accession>A0A286U1T8</accession>
<name>A0A286U1T8_9BACT</name>
<reference evidence="4" key="1">
    <citation type="journal article" date="2017" name="Environ. Microbiol. Rep.">
        <title>Genetic Diversity of Marine Anaerobic Ammonium-Oxidizing Bacteria as Revealed by Genomic and Proteomic Analyses of 'Candidatus Scalindua japonica'.</title>
        <authorList>
            <person name="Oshiki M."/>
            <person name="Mizuto K."/>
            <person name="Kimura Z."/>
            <person name="Kindaichi T."/>
            <person name="Satoh H."/>
            <person name="Okabe S."/>
        </authorList>
    </citation>
    <scope>NUCLEOTIDE SEQUENCE [LARGE SCALE GENOMIC DNA]</scope>
    <source>
        <strain evidence="4">husup-a2</strain>
    </source>
</reference>
<feature type="transmembrane region" description="Helical" evidence="1">
    <location>
        <begin position="152"/>
        <end position="177"/>
    </location>
</feature>
<evidence type="ECO:0000259" key="2">
    <source>
        <dbReference type="Pfam" id="PF13548"/>
    </source>
</evidence>
<evidence type="ECO:0000256" key="1">
    <source>
        <dbReference type="SAM" id="Phobius"/>
    </source>
</evidence>
<feature type="transmembrane region" description="Helical" evidence="1">
    <location>
        <begin position="45"/>
        <end position="65"/>
    </location>
</feature>
<feature type="transmembrane region" description="Helical" evidence="1">
    <location>
        <begin position="7"/>
        <end position="25"/>
    </location>
</feature>
<sequence length="210" mass="22963">MEIFNSIGLLLGGSWASGVNLYMSMAGLGIAGRMEWIKLPDNLDILSNPAVIIVSLTLFGIEFIADKVPYIDSLWDSVHTFIRPLATSALGYTAMADSGMIMQLLIAFLTGTISLESHLTKATTRAVINASPEPITNSVASVTEDLTVAGTLYLIICHPVVATVLVTIFIIVAFWFLKKMIKYLRKVFNFSGRKKFHETELETGNMLSGK</sequence>
<evidence type="ECO:0000313" key="3">
    <source>
        <dbReference type="EMBL" id="GAX62104.1"/>
    </source>
</evidence>
<proteinExistence type="predicted"/>
<dbReference type="RefSeq" id="WP_096895479.1">
    <property type="nucleotide sequence ID" value="NZ_BAOS01000028.1"/>
</dbReference>
<keyword evidence="4" id="KW-1185">Reference proteome</keyword>
<dbReference type="AlphaFoldDB" id="A0A286U1T8"/>
<evidence type="ECO:0000313" key="4">
    <source>
        <dbReference type="Proteomes" id="UP000218542"/>
    </source>
</evidence>
<dbReference type="OrthoDB" id="181455at2"/>
<dbReference type="Pfam" id="PF13548">
    <property type="entry name" value="DUF4126"/>
    <property type="match status" value="1"/>
</dbReference>
<comment type="caution">
    <text evidence="3">The sequence shown here is derived from an EMBL/GenBank/DDBJ whole genome shotgun (WGS) entry which is preliminary data.</text>
</comment>
<keyword evidence="1" id="KW-0472">Membrane</keyword>
<protein>
    <recommendedName>
        <fullName evidence="2">DUF4126 domain-containing protein</fullName>
    </recommendedName>
</protein>
<dbReference type="EMBL" id="BAOS01000028">
    <property type="protein sequence ID" value="GAX62104.1"/>
    <property type="molecule type" value="Genomic_DNA"/>
</dbReference>
<feature type="domain" description="DUF4126" evidence="2">
    <location>
        <begin position="8"/>
        <end position="179"/>
    </location>
</feature>
<gene>
    <name evidence="3" type="ORF">SCALIN_C28_0307</name>
</gene>
<keyword evidence="1" id="KW-1133">Transmembrane helix</keyword>
<keyword evidence="1" id="KW-0812">Transmembrane</keyword>
<dbReference type="Proteomes" id="UP000218542">
    <property type="component" value="Unassembled WGS sequence"/>
</dbReference>
<organism evidence="3 4">
    <name type="scientific">Candidatus Scalindua japonica</name>
    <dbReference type="NCBI Taxonomy" id="1284222"/>
    <lineage>
        <taxon>Bacteria</taxon>
        <taxon>Pseudomonadati</taxon>
        <taxon>Planctomycetota</taxon>
        <taxon>Candidatus Brocadiia</taxon>
        <taxon>Candidatus Brocadiales</taxon>
        <taxon>Candidatus Scalinduaceae</taxon>
        <taxon>Candidatus Scalindua</taxon>
    </lineage>
</organism>